<sequence length="49" mass="5600">MDEAGAQQIVGIKRCQHHARKTVSGTLERQAPQHGNQPQRRRQADQPER</sequence>
<proteinExistence type="predicted"/>
<organism evidence="2">
    <name type="scientific">bioreactor metagenome</name>
    <dbReference type="NCBI Taxonomy" id="1076179"/>
    <lineage>
        <taxon>unclassified sequences</taxon>
        <taxon>metagenomes</taxon>
        <taxon>ecological metagenomes</taxon>
    </lineage>
</organism>
<reference evidence="2" key="1">
    <citation type="submission" date="2019-08" db="EMBL/GenBank/DDBJ databases">
        <authorList>
            <person name="Kucharzyk K."/>
            <person name="Murdoch R.W."/>
            <person name="Higgins S."/>
            <person name="Loffler F."/>
        </authorList>
    </citation>
    <scope>NUCLEOTIDE SEQUENCE</scope>
</reference>
<comment type="caution">
    <text evidence="2">The sequence shown here is derived from an EMBL/GenBank/DDBJ whole genome shotgun (WGS) entry which is preliminary data.</text>
</comment>
<gene>
    <name evidence="2" type="ORF">SDC9_161712</name>
</gene>
<name>A0A645FIY6_9ZZZZ</name>
<dbReference type="EMBL" id="VSSQ01061009">
    <property type="protein sequence ID" value="MPN14385.1"/>
    <property type="molecule type" value="Genomic_DNA"/>
</dbReference>
<accession>A0A645FIY6</accession>
<evidence type="ECO:0000256" key="1">
    <source>
        <dbReference type="SAM" id="MobiDB-lite"/>
    </source>
</evidence>
<feature type="region of interest" description="Disordered" evidence="1">
    <location>
        <begin position="1"/>
        <end position="49"/>
    </location>
</feature>
<dbReference type="AlphaFoldDB" id="A0A645FIY6"/>
<protein>
    <submittedName>
        <fullName evidence="2">Uncharacterized protein</fullName>
    </submittedName>
</protein>
<evidence type="ECO:0000313" key="2">
    <source>
        <dbReference type="EMBL" id="MPN14385.1"/>
    </source>
</evidence>
<feature type="compositionally biased region" description="Polar residues" evidence="1">
    <location>
        <begin position="23"/>
        <end position="38"/>
    </location>
</feature>